<dbReference type="PANTHER" id="PTHR31528:SF15">
    <property type="entry name" value="RIBOFLAVIN-BINDING PROTEIN RIBY"/>
    <property type="match status" value="1"/>
</dbReference>
<dbReference type="RefSeq" id="WP_109869074.1">
    <property type="nucleotide sequence ID" value="NZ_QGNA01000001.1"/>
</dbReference>
<dbReference type="EMBL" id="QGNA01000001">
    <property type="protein sequence ID" value="PWS38453.1"/>
    <property type="molecule type" value="Genomic_DNA"/>
</dbReference>
<evidence type="ECO:0000313" key="3">
    <source>
        <dbReference type="EMBL" id="PWS38453.1"/>
    </source>
</evidence>
<dbReference type="GO" id="GO:0009228">
    <property type="term" value="P:thiamine biosynthetic process"/>
    <property type="evidence" value="ECO:0007669"/>
    <property type="project" value="InterPro"/>
</dbReference>
<dbReference type="SUPFAM" id="SSF53850">
    <property type="entry name" value="Periplasmic binding protein-like II"/>
    <property type="match status" value="1"/>
</dbReference>
<dbReference type="Gene3D" id="3.40.190.10">
    <property type="entry name" value="Periplasmic binding protein-like II"/>
    <property type="match status" value="2"/>
</dbReference>
<accession>A0A317FIL4</accession>
<dbReference type="Proteomes" id="UP000245765">
    <property type="component" value="Unassembled WGS sequence"/>
</dbReference>
<feature type="chain" id="PRO_5016262519" evidence="1">
    <location>
        <begin position="24"/>
        <end position="325"/>
    </location>
</feature>
<dbReference type="PROSITE" id="PS51318">
    <property type="entry name" value="TAT"/>
    <property type="match status" value="1"/>
</dbReference>
<proteinExistence type="predicted"/>
<dbReference type="Pfam" id="PF09084">
    <property type="entry name" value="NMT1"/>
    <property type="match status" value="1"/>
</dbReference>
<name>A0A317FIL4_9PROT</name>
<gene>
    <name evidence="3" type="ORF">DFH01_04000</name>
</gene>
<dbReference type="PANTHER" id="PTHR31528">
    <property type="entry name" value="4-AMINO-5-HYDROXYMETHYL-2-METHYLPYRIMIDINE PHOSPHATE SYNTHASE THI11-RELATED"/>
    <property type="match status" value="1"/>
</dbReference>
<feature type="domain" description="SsuA/THI5-like" evidence="2">
    <location>
        <begin position="38"/>
        <end position="249"/>
    </location>
</feature>
<evidence type="ECO:0000313" key="4">
    <source>
        <dbReference type="Proteomes" id="UP000245765"/>
    </source>
</evidence>
<comment type="caution">
    <text evidence="3">The sequence shown here is derived from an EMBL/GenBank/DDBJ whole genome shotgun (WGS) entry which is preliminary data.</text>
</comment>
<sequence>MTISRRMMLGATLALPALGSASAQEAVTYLFPAPPFLPAFAPHQLAMRRGYYAANGLNVTFQTGQGGANVATQVGTGNATLGGGVGETSMLVRANGVPVRGVGLLGGRSLFHIAVRKAANIADVASMRGKKVGVIGFQDTGFYALLGVLAANGMRRTDLQIQAVGAAGVVQLMISGGVDAIMAVPEWTDAIREAGVEVDVIDINAIFPALAQAIMTSDTTAQRRPEVVRGFVTAVLKAVRDCMEDPAAATRDYVAQVPQHRGKEAGIERIIRTYATTVYPTTPPSALGRFNPERLAATQKFYMDNEIIRNAVPVAELYSNDFVGS</sequence>
<dbReference type="AlphaFoldDB" id="A0A317FIL4"/>
<evidence type="ECO:0000256" key="1">
    <source>
        <dbReference type="SAM" id="SignalP"/>
    </source>
</evidence>
<keyword evidence="1" id="KW-0732">Signal</keyword>
<dbReference type="InterPro" id="IPR015168">
    <property type="entry name" value="SsuA/THI5"/>
</dbReference>
<dbReference type="OrthoDB" id="9815602at2"/>
<feature type="signal peptide" evidence="1">
    <location>
        <begin position="1"/>
        <end position="23"/>
    </location>
</feature>
<dbReference type="InterPro" id="IPR006311">
    <property type="entry name" value="TAT_signal"/>
</dbReference>
<organism evidence="3 4">
    <name type="scientific">Falsiroseomonas bella</name>
    <dbReference type="NCBI Taxonomy" id="2184016"/>
    <lineage>
        <taxon>Bacteria</taxon>
        <taxon>Pseudomonadati</taxon>
        <taxon>Pseudomonadota</taxon>
        <taxon>Alphaproteobacteria</taxon>
        <taxon>Acetobacterales</taxon>
        <taxon>Roseomonadaceae</taxon>
        <taxon>Falsiroseomonas</taxon>
    </lineage>
</organism>
<keyword evidence="4" id="KW-1185">Reference proteome</keyword>
<reference evidence="4" key="1">
    <citation type="submission" date="2018-05" db="EMBL/GenBank/DDBJ databases">
        <authorList>
            <person name="Du Z."/>
            <person name="Wang X."/>
        </authorList>
    </citation>
    <scope>NUCLEOTIDE SEQUENCE [LARGE SCALE GENOMIC DNA]</scope>
    <source>
        <strain evidence="4">CQN31</strain>
    </source>
</reference>
<evidence type="ECO:0000259" key="2">
    <source>
        <dbReference type="Pfam" id="PF09084"/>
    </source>
</evidence>
<dbReference type="InterPro" id="IPR027939">
    <property type="entry name" value="NMT1/THI5"/>
</dbReference>
<protein>
    <submittedName>
        <fullName evidence="3">Nitrate ABC transporter substrate-binding protein</fullName>
    </submittedName>
</protein>